<sequence length="91" mass="10477">MNLANNRLIALLDLPAKAYARLLLEDLEAWAQENTSKHYIMLYDRPAEQGFGNLDLMCLRDLVKYYIRTLQALDTTLKAETKTIFEEKGSP</sequence>
<protein>
    <submittedName>
        <fullName evidence="1">Uncharacterized protein</fullName>
    </submittedName>
</protein>
<dbReference type="Proteomes" id="UP001066276">
    <property type="component" value="Chromosome 1_2"/>
</dbReference>
<reference evidence="1" key="1">
    <citation type="journal article" date="2022" name="bioRxiv">
        <title>Sequencing and chromosome-scale assembly of the giantPleurodeles waltlgenome.</title>
        <authorList>
            <person name="Brown T."/>
            <person name="Elewa A."/>
            <person name="Iarovenko S."/>
            <person name="Subramanian E."/>
            <person name="Araus A.J."/>
            <person name="Petzold A."/>
            <person name="Susuki M."/>
            <person name="Suzuki K.-i.T."/>
            <person name="Hayashi T."/>
            <person name="Toyoda A."/>
            <person name="Oliveira C."/>
            <person name="Osipova E."/>
            <person name="Leigh N.D."/>
            <person name="Simon A."/>
            <person name="Yun M.H."/>
        </authorList>
    </citation>
    <scope>NUCLEOTIDE SEQUENCE</scope>
    <source>
        <strain evidence="1">20211129_DDA</strain>
        <tissue evidence="1">Liver</tissue>
    </source>
</reference>
<organism evidence="1 2">
    <name type="scientific">Pleurodeles waltl</name>
    <name type="common">Iberian ribbed newt</name>
    <dbReference type="NCBI Taxonomy" id="8319"/>
    <lineage>
        <taxon>Eukaryota</taxon>
        <taxon>Metazoa</taxon>
        <taxon>Chordata</taxon>
        <taxon>Craniata</taxon>
        <taxon>Vertebrata</taxon>
        <taxon>Euteleostomi</taxon>
        <taxon>Amphibia</taxon>
        <taxon>Batrachia</taxon>
        <taxon>Caudata</taxon>
        <taxon>Salamandroidea</taxon>
        <taxon>Salamandridae</taxon>
        <taxon>Pleurodelinae</taxon>
        <taxon>Pleurodeles</taxon>
    </lineage>
</organism>
<dbReference type="EMBL" id="JANPWB010000002">
    <property type="protein sequence ID" value="KAJ1206675.1"/>
    <property type="molecule type" value="Genomic_DNA"/>
</dbReference>
<accession>A0AAV7VYB1</accession>
<evidence type="ECO:0000313" key="2">
    <source>
        <dbReference type="Proteomes" id="UP001066276"/>
    </source>
</evidence>
<keyword evidence="2" id="KW-1185">Reference proteome</keyword>
<comment type="caution">
    <text evidence="1">The sequence shown here is derived from an EMBL/GenBank/DDBJ whole genome shotgun (WGS) entry which is preliminary data.</text>
</comment>
<evidence type="ECO:0000313" key="1">
    <source>
        <dbReference type="EMBL" id="KAJ1206675.1"/>
    </source>
</evidence>
<gene>
    <name evidence="1" type="ORF">NDU88_002076</name>
</gene>
<name>A0AAV7VYB1_PLEWA</name>
<proteinExistence type="predicted"/>
<dbReference type="AlphaFoldDB" id="A0AAV7VYB1"/>